<dbReference type="GO" id="GO:0006325">
    <property type="term" value="P:chromatin organization"/>
    <property type="evidence" value="ECO:0007669"/>
    <property type="project" value="UniProtKB-KW"/>
</dbReference>
<comment type="subcellular location">
    <subcellularLocation>
        <location evidence="1 9">Nucleus</location>
    </subcellularLocation>
</comment>
<organism evidence="12 13">
    <name type="scientific">Lasallia pustulata</name>
    <dbReference type="NCBI Taxonomy" id="136370"/>
    <lineage>
        <taxon>Eukaryota</taxon>
        <taxon>Fungi</taxon>
        <taxon>Dikarya</taxon>
        <taxon>Ascomycota</taxon>
        <taxon>Pezizomycotina</taxon>
        <taxon>Lecanoromycetes</taxon>
        <taxon>OSLEUM clade</taxon>
        <taxon>Umbilicariomycetidae</taxon>
        <taxon>Umbilicariales</taxon>
        <taxon>Umbilicariaceae</taxon>
        <taxon>Lasallia</taxon>
    </lineage>
</organism>
<dbReference type="Proteomes" id="UP000192927">
    <property type="component" value="Unassembled WGS sequence"/>
</dbReference>
<evidence type="ECO:0000256" key="9">
    <source>
        <dbReference type="RuleBase" id="RU368022"/>
    </source>
</evidence>
<evidence type="ECO:0000256" key="10">
    <source>
        <dbReference type="SAM" id="MobiDB-lite"/>
    </source>
</evidence>
<keyword evidence="5 9" id="KW-0805">Transcription regulation</keyword>
<dbReference type="EMBL" id="VXIT01000001">
    <property type="protein sequence ID" value="KAA6416237.1"/>
    <property type="molecule type" value="Genomic_DNA"/>
</dbReference>
<dbReference type="Pfam" id="PF09340">
    <property type="entry name" value="NuA4"/>
    <property type="match status" value="1"/>
</dbReference>
<comment type="subunit">
    <text evidence="9">Component of the NuA4 histone acetyltransferase complex.</text>
</comment>
<dbReference type="OrthoDB" id="440324at2759"/>
<dbReference type="GO" id="GO:0035267">
    <property type="term" value="C:NuA4 histone acetyltransferase complex"/>
    <property type="evidence" value="ECO:0007669"/>
    <property type="project" value="UniProtKB-UniRule"/>
</dbReference>
<dbReference type="GO" id="GO:0006281">
    <property type="term" value="P:DNA repair"/>
    <property type="evidence" value="ECO:0007669"/>
    <property type="project" value="UniProtKB-UniRule"/>
</dbReference>
<name>A0A1W5D3S8_9LECA</name>
<protein>
    <recommendedName>
        <fullName evidence="3 9">Chromatin modification-related protein EAF6</fullName>
    </recommendedName>
</protein>
<feature type="compositionally biased region" description="Low complexity" evidence="10">
    <location>
        <begin position="126"/>
        <end position="137"/>
    </location>
</feature>
<evidence type="ECO:0000256" key="1">
    <source>
        <dbReference type="ARBA" id="ARBA00004123"/>
    </source>
</evidence>
<feature type="compositionally biased region" description="Gly residues" evidence="10">
    <location>
        <begin position="81"/>
        <end position="92"/>
    </location>
</feature>
<keyword evidence="13" id="KW-1185">Reference proteome</keyword>
<evidence type="ECO:0000256" key="4">
    <source>
        <dbReference type="ARBA" id="ARBA00022853"/>
    </source>
</evidence>
<reference evidence="12" key="2">
    <citation type="submission" date="2017-03" db="EMBL/GenBank/DDBJ databases">
        <authorList>
            <person name="Afonso C.L."/>
            <person name="Miller P.J."/>
            <person name="Scott M.A."/>
            <person name="Spackman E."/>
            <person name="Goraichik I."/>
            <person name="Dimitrov K.M."/>
            <person name="Suarez D.L."/>
            <person name="Swayne D.E."/>
        </authorList>
    </citation>
    <scope>NUCLEOTIDE SEQUENCE [LARGE SCALE GENOMIC DNA]</scope>
</reference>
<evidence type="ECO:0000256" key="2">
    <source>
        <dbReference type="ARBA" id="ARBA00010916"/>
    </source>
</evidence>
<reference evidence="11 14" key="3">
    <citation type="submission" date="2019-09" db="EMBL/GenBank/DDBJ databases">
        <title>The hologenome of the rock-dwelling lichen Lasallia pustulata.</title>
        <authorList>
            <person name="Greshake Tzovaras B."/>
            <person name="Segers F."/>
            <person name="Bicker A."/>
            <person name="Dal Grande F."/>
            <person name="Otte J."/>
            <person name="Hankeln T."/>
            <person name="Schmitt I."/>
            <person name="Ebersberger I."/>
        </authorList>
    </citation>
    <scope>NUCLEOTIDE SEQUENCE [LARGE SCALE GENOMIC DNA]</scope>
    <source>
        <strain evidence="11">A1-1</strain>
    </source>
</reference>
<dbReference type="InterPro" id="IPR015418">
    <property type="entry name" value="Eaf6"/>
</dbReference>
<dbReference type="Proteomes" id="UP000324767">
    <property type="component" value="Unassembled WGS sequence"/>
</dbReference>
<dbReference type="GO" id="GO:0016740">
    <property type="term" value="F:transferase activity"/>
    <property type="evidence" value="ECO:0007669"/>
    <property type="project" value="UniProtKB-KW"/>
</dbReference>
<evidence type="ECO:0000313" key="14">
    <source>
        <dbReference type="Proteomes" id="UP000324767"/>
    </source>
</evidence>
<evidence type="ECO:0000256" key="7">
    <source>
        <dbReference type="ARBA" id="ARBA00023163"/>
    </source>
</evidence>
<keyword evidence="9" id="KW-0227">DNA damage</keyword>
<sequence>MGENVAPTASADSTRGIPYYEKLKRDLRETLKKKLILDKTLANMEENIYRFEASYLEETGAGNIIKGFDNYIKGSSATSGASGGAATGGGGTSTRRKGQVMEVDRVFSRSSASFMRDSPDPSSVQTTPSHAPTPTSSFQVPTSARESNHPTPTSVTSTKAGAGTTSKKNKKGADKDDEESEGKPPKRLKITYARGAAGGD</sequence>
<gene>
    <name evidence="11" type="ORF">FRX48_00957</name>
</gene>
<keyword evidence="8 9" id="KW-0539">Nucleus</keyword>
<accession>A0A1W5D3S8</accession>
<keyword evidence="7 9" id="KW-0804">Transcription</keyword>
<keyword evidence="4 9" id="KW-0156">Chromatin regulator</keyword>
<evidence type="ECO:0000313" key="11">
    <source>
        <dbReference type="EMBL" id="KAA6416237.1"/>
    </source>
</evidence>
<evidence type="ECO:0000313" key="13">
    <source>
        <dbReference type="Proteomes" id="UP000192927"/>
    </source>
</evidence>
<reference evidence="13" key="1">
    <citation type="submission" date="2017-03" db="EMBL/GenBank/DDBJ databases">
        <authorList>
            <person name="Sharma R."/>
            <person name="Thines M."/>
        </authorList>
    </citation>
    <scope>NUCLEOTIDE SEQUENCE [LARGE SCALE GENOMIC DNA]</scope>
</reference>
<feature type="region of interest" description="Disordered" evidence="10">
    <location>
        <begin position="76"/>
        <end position="200"/>
    </location>
</feature>
<dbReference type="AlphaFoldDB" id="A0A1W5D3S8"/>
<comment type="function">
    <text evidence="9">Component of the NuA4 histone acetyltransferase complex which is involved in transcriptional activation of selected genes principally by acetylation of nucleosomal histone H4 and H2A. The NuA4 complex is also involved in DNA repair.</text>
</comment>
<evidence type="ECO:0000256" key="6">
    <source>
        <dbReference type="ARBA" id="ARBA00023054"/>
    </source>
</evidence>
<evidence type="ECO:0000256" key="5">
    <source>
        <dbReference type="ARBA" id="ARBA00023015"/>
    </source>
</evidence>
<proteinExistence type="inferred from homology"/>
<comment type="similarity">
    <text evidence="2 9">Belongs to the EAF6 family.</text>
</comment>
<dbReference type="EMBL" id="FWEW01001890">
    <property type="protein sequence ID" value="SLM37784.1"/>
    <property type="molecule type" value="Genomic_DNA"/>
</dbReference>
<evidence type="ECO:0000313" key="12">
    <source>
        <dbReference type="EMBL" id="SLM37784.1"/>
    </source>
</evidence>
<dbReference type="GO" id="GO:0005634">
    <property type="term" value="C:nucleus"/>
    <property type="evidence" value="ECO:0007669"/>
    <property type="project" value="UniProtKB-SubCell"/>
</dbReference>
<keyword evidence="12" id="KW-0808">Transferase</keyword>
<evidence type="ECO:0000256" key="8">
    <source>
        <dbReference type="ARBA" id="ARBA00023242"/>
    </source>
</evidence>
<keyword evidence="9" id="KW-0234">DNA repair</keyword>
<dbReference type="PANTHER" id="PTHR13476">
    <property type="entry name" value="CHROMATIN MODIFICATION-RELATED PROTEIN MEAF6"/>
    <property type="match status" value="1"/>
</dbReference>
<evidence type="ECO:0000256" key="3">
    <source>
        <dbReference type="ARBA" id="ARBA00018504"/>
    </source>
</evidence>
<feature type="compositionally biased region" description="Polar residues" evidence="10">
    <location>
        <begin position="138"/>
        <end position="166"/>
    </location>
</feature>
<keyword evidence="6" id="KW-0175">Coiled coil</keyword>